<organism evidence="1 2">
    <name type="scientific">Gossypium australe</name>
    <dbReference type="NCBI Taxonomy" id="47621"/>
    <lineage>
        <taxon>Eukaryota</taxon>
        <taxon>Viridiplantae</taxon>
        <taxon>Streptophyta</taxon>
        <taxon>Embryophyta</taxon>
        <taxon>Tracheophyta</taxon>
        <taxon>Spermatophyta</taxon>
        <taxon>Magnoliopsida</taxon>
        <taxon>eudicotyledons</taxon>
        <taxon>Gunneridae</taxon>
        <taxon>Pentapetalae</taxon>
        <taxon>rosids</taxon>
        <taxon>malvids</taxon>
        <taxon>Malvales</taxon>
        <taxon>Malvaceae</taxon>
        <taxon>Malvoideae</taxon>
        <taxon>Gossypium</taxon>
    </lineage>
</organism>
<dbReference type="AlphaFoldDB" id="A0A5B6V3P3"/>
<dbReference type="PANTHER" id="PTHR35046">
    <property type="entry name" value="ZINC KNUCKLE (CCHC-TYPE) FAMILY PROTEIN"/>
    <property type="match status" value="1"/>
</dbReference>
<reference evidence="2" key="1">
    <citation type="journal article" date="2019" name="Plant Biotechnol. J.">
        <title>Genome sequencing of the Australian wild diploid species Gossypium australe highlights disease resistance and delayed gland morphogenesis.</title>
        <authorList>
            <person name="Cai Y."/>
            <person name="Cai X."/>
            <person name="Wang Q."/>
            <person name="Wang P."/>
            <person name="Zhang Y."/>
            <person name="Cai C."/>
            <person name="Xu Y."/>
            <person name="Wang K."/>
            <person name="Zhou Z."/>
            <person name="Wang C."/>
            <person name="Geng S."/>
            <person name="Li B."/>
            <person name="Dong Q."/>
            <person name="Hou Y."/>
            <person name="Wang H."/>
            <person name="Ai P."/>
            <person name="Liu Z."/>
            <person name="Yi F."/>
            <person name="Sun M."/>
            <person name="An G."/>
            <person name="Cheng J."/>
            <person name="Zhang Y."/>
            <person name="Shi Q."/>
            <person name="Xie Y."/>
            <person name="Shi X."/>
            <person name="Chang Y."/>
            <person name="Huang F."/>
            <person name="Chen Y."/>
            <person name="Hong S."/>
            <person name="Mi L."/>
            <person name="Sun Q."/>
            <person name="Zhang L."/>
            <person name="Zhou B."/>
            <person name="Peng R."/>
            <person name="Zhang X."/>
            <person name="Liu F."/>
        </authorList>
    </citation>
    <scope>NUCLEOTIDE SEQUENCE [LARGE SCALE GENOMIC DNA]</scope>
    <source>
        <strain evidence="2">cv. PA1801</strain>
    </source>
</reference>
<dbReference type="EMBL" id="SMMG02000008">
    <property type="protein sequence ID" value="KAA3463762.1"/>
    <property type="molecule type" value="Genomic_DNA"/>
</dbReference>
<evidence type="ECO:0000313" key="2">
    <source>
        <dbReference type="Proteomes" id="UP000325315"/>
    </source>
</evidence>
<keyword evidence="2" id="KW-1185">Reference proteome</keyword>
<accession>A0A5B6V3P3</accession>
<dbReference type="InterPro" id="IPR012337">
    <property type="entry name" value="RNaseH-like_sf"/>
</dbReference>
<gene>
    <name evidence="1" type="ORF">EPI10_008084</name>
</gene>
<protein>
    <submittedName>
        <fullName evidence="1">Integrase</fullName>
    </submittedName>
</protein>
<evidence type="ECO:0000313" key="1">
    <source>
        <dbReference type="EMBL" id="KAA3463762.1"/>
    </source>
</evidence>
<dbReference type="Gene3D" id="3.30.420.10">
    <property type="entry name" value="Ribonuclease H-like superfamily/Ribonuclease H"/>
    <property type="match status" value="1"/>
</dbReference>
<dbReference type="InterPro" id="IPR036397">
    <property type="entry name" value="RNaseH_sf"/>
</dbReference>
<dbReference type="PANTHER" id="PTHR35046:SF26">
    <property type="entry name" value="RNA-DIRECTED DNA POLYMERASE"/>
    <property type="match status" value="1"/>
</dbReference>
<comment type="caution">
    <text evidence="1">The sequence shown here is derived from an EMBL/GenBank/DDBJ whole genome shotgun (WGS) entry which is preliminary data.</text>
</comment>
<dbReference type="SUPFAM" id="SSF53098">
    <property type="entry name" value="Ribonuclease H-like"/>
    <property type="match status" value="1"/>
</dbReference>
<dbReference type="GO" id="GO:0003676">
    <property type="term" value="F:nucleic acid binding"/>
    <property type="evidence" value="ECO:0007669"/>
    <property type="project" value="InterPro"/>
</dbReference>
<dbReference type="Proteomes" id="UP000325315">
    <property type="component" value="Unassembled WGS sequence"/>
</dbReference>
<sequence length="166" mass="19117">MNTHLNLHCDSSILAKLRVKLVFLQRIQELQKDYPNLLAKRKVVKSDLLVAKNETRNLRVCDKMFSMSAGESRTSGSVRFVTTYDDSRVEMRTSHDGLCIRIIGVTKKMQPPLEKLAEFYIPEIVRLHGVPLSIISYRDPRFTSRFWGKLHEGLGTKLNFNTAFHP</sequence>
<name>A0A5B6V3P3_9ROSI</name>
<proteinExistence type="predicted"/>